<dbReference type="InterPro" id="IPR051533">
    <property type="entry name" value="WaaL-like"/>
</dbReference>
<feature type="transmembrane region" description="Helical" evidence="5">
    <location>
        <begin position="32"/>
        <end position="48"/>
    </location>
</feature>
<feature type="domain" description="O-antigen ligase-related" evidence="6">
    <location>
        <begin position="185"/>
        <end position="343"/>
    </location>
</feature>
<reference evidence="7 8" key="1">
    <citation type="submission" date="2020-08" db="EMBL/GenBank/DDBJ databases">
        <title>Bridging the membrane lipid divide: bacteria of the FCB group superphylum have the potential to synthesize archaeal ether lipids.</title>
        <authorList>
            <person name="Villanueva L."/>
            <person name="Von Meijenfeldt F.A.B."/>
            <person name="Westbye A.B."/>
            <person name="Yadav S."/>
            <person name="Hopmans E.C."/>
            <person name="Dutilh B.E."/>
            <person name="Sinninghe Damste J.S."/>
        </authorList>
    </citation>
    <scope>NUCLEOTIDE SEQUENCE [LARGE SCALE GENOMIC DNA]</scope>
    <source>
        <strain evidence="7">NIOZ-UU81</strain>
    </source>
</reference>
<feature type="transmembrane region" description="Helical" evidence="5">
    <location>
        <begin position="6"/>
        <end position="25"/>
    </location>
</feature>
<dbReference type="GO" id="GO:0016020">
    <property type="term" value="C:membrane"/>
    <property type="evidence" value="ECO:0007669"/>
    <property type="project" value="UniProtKB-SubCell"/>
</dbReference>
<organism evidence="7 8">
    <name type="scientific">Candidatus Desulfatifera sulfidica</name>
    <dbReference type="NCBI Taxonomy" id="2841691"/>
    <lineage>
        <taxon>Bacteria</taxon>
        <taxon>Pseudomonadati</taxon>
        <taxon>Thermodesulfobacteriota</taxon>
        <taxon>Desulfobulbia</taxon>
        <taxon>Desulfobulbales</taxon>
        <taxon>Desulfobulbaceae</taxon>
        <taxon>Candidatus Desulfatifera</taxon>
    </lineage>
</organism>
<dbReference type="EMBL" id="JACNLK010000044">
    <property type="protein sequence ID" value="MBC8208533.1"/>
    <property type="molecule type" value="Genomic_DNA"/>
</dbReference>
<dbReference type="Proteomes" id="UP000599024">
    <property type="component" value="Unassembled WGS sequence"/>
</dbReference>
<evidence type="ECO:0000256" key="1">
    <source>
        <dbReference type="ARBA" id="ARBA00004141"/>
    </source>
</evidence>
<gene>
    <name evidence="7" type="ORF">H8E79_05140</name>
</gene>
<proteinExistence type="predicted"/>
<dbReference type="PANTHER" id="PTHR37422">
    <property type="entry name" value="TEICHURONIC ACID BIOSYNTHESIS PROTEIN TUAE"/>
    <property type="match status" value="1"/>
</dbReference>
<evidence type="ECO:0000313" key="7">
    <source>
        <dbReference type="EMBL" id="MBC8208533.1"/>
    </source>
</evidence>
<accession>A0A8J6N6F4</accession>
<feature type="transmembrane region" description="Helical" evidence="5">
    <location>
        <begin position="222"/>
        <end position="241"/>
    </location>
</feature>
<evidence type="ECO:0000313" key="8">
    <source>
        <dbReference type="Proteomes" id="UP000599024"/>
    </source>
</evidence>
<feature type="transmembrane region" description="Helical" evidence="5">
    <location>
        <begin position="366"/>
        <end position="383"/>
    </location>
</feature>
<feature type="transmembrane region" description="Helical" evidence="5">
    <location>
        <begin position="91"/>
        <end position="108"/>
    </location>
</feature>
<feature type="transmembrane region" description="Helical" evidence="5">
    <location>
        <begin position="175"/>
        <end position="193"/>
    </location>
</feature>
<evidence type="ECO:0000256" key="4">
    <source>
        <dbReference type="ARBA" id="ARBA00023136"/>
    </source>
</evidence>
<comment type="subcellular location">
    <subcellularLocation>
        <location evidence="1">Membrane</location>
        <topology evidence="1">Multi-pass membrane protein</topology>
    </subcellularLocation>
</comment>
<dbReference type="PANTHER" id="PTHR37422:SF13">
    <property type="entry name" value="LIPOPOLYSACCHARIDE BIOSYNTHESIS PROTEIN PA4999-RELATED"/>
    <property type="match status" value="1"/>
</dbReference>
<keyword evidence="2 5" id="KW-0812">Transmembrane</keyword>
<sequence length="429" mass="48200">MNKSIIVRSIMAIILFLYPVSTLVIKQLNGPLFTVTTLLGLWYTITQWQHRTPITQQEKLIYVSVGLFFLSALVATYFGGLNKEAIKGLEVLSHLLLLIPITIGLRHIGINFLALWTGLAAGSIITGIFICYLIFWKEIPRAGNMTAATIVGKLSLLMGYMSLVGISWFKEKNKWLTLIPVGAFCFGLLSSLLSLTRGSWLAIPFLLFIFFRYRPFQFSKKTLALVLSIITITTILIYNAPPTKIENRLKKTTSDIRTYLTRDKSDLNAKPSASVPRFEIWQAAWTIYTEHPITGTGWGHFKEYTQAQVNDGKRHPIAAQFKCAHNQFLSVMANGGTTTLVALLFFLVSSIVFFKKTLKLSSDPTAQRAALSGLLLIVAFIIFNLTDSLFERSRTINFFTFYLAVFLASIPTQRTAPVTPTTRPQHPHY</sequence>
<feature type="transmembrane region" description="Helical" evidence="5">
    <location>
        <begin position="395"/>
        <end position="412"/>
    </location>
</feature>
<dbReference type="Pfam" id="PF04932">
    <property type="entry name" value="Wzy_C"/>
    <property type="match status" value="1"/>
</dbReference>
<dbReference type="GO" id="GO:0016874">
    <property type="term" value="F:ligase activity"/>
    <property type="evidence" value="ECO:0007669"/>
    <property type="project" value="UniProtKB-KW"/>
</dbReference>
<comment type="caution">
    <text evidence="7">The sequence shown here is derived from an EMBL/GenBank/DDBJ whole genome shotgun (WGS) entry which is preliminary data.</text>
</comment>
<evidence type="ECO:0000259" key="6">
    <source>
        <dbReference type="Pfam" id="PF04932"/>
    </source>
</evidence>
<keyword evidence="3 5" id="KW-1133">Transmembrane helix</keyword>
<feature type="transmembrane region" description="Helical" evidence="5">
    <location>
        <begin position="331"/>
        <end position="354"/>
    </location>
</feature>
<evidence type="ECO:0000256" key="2">
    <source>
        <dbReference type="ARBA" id="ARBA00022692"/>
    </source>
</evidence>
<protein>
    <submittedName>
        <fullName evidence="7">O-antigen ligase family protein</fullName>
    </submittedName>
</protein>
<keyword evidence="4 5" id="KW-0472">Membrane</keyword>
<feature type="transmembrane region" description="Helical" evidence="5">
    <location>
        <begin position="60"/>
        <end position="79"/>
    </location>
</feature>
<name>A0A8J6N6F4_9BACT</name>
<dbReference type="InterPro" id="IPR007016">
    <property type="entry name" value="O-antigen_ligase-rel_domated"/>
</dbReference>
<keyword evidence="7" id="KW-0436">Ligase</keyword>
<feature type="transmembrane region" description="Helical" evidence="5">
    <location>
        <begin position="147"/>
        <end position="169"/>
    </location>
</feature>
<feature type="transmembrane region" description="Helical" evidence="5">
    <location>
        <begin position="114"/>
        <end position="135"/>
    </location>
</feature>
<evidence type="ECO:0000256" key="3">
    <source>
        <dbReference type="ARBA" id="ARBA00022989"/>
    </source>
</evidence>
<dbReference type="AlphaFoldDB" id="A0A8J6N6F4"/>
<evidence type="ECO:0000256" key="5">
    <source>
        <dbReference type="SAM" id="Phobius"/>
    </source>
</evidence>